<name>A0A553PQH7_TIGCA</name>
<comment type="similarity">
    <text evidence="1">Belongs to the tropomyosin family.</text>
</comment>
<dbReference type="FunFam" id="1.20.5.340:FF:000001">
    <property type="entry name" value="Tropomyosin alpha-1 chain isoform 2"/>
    <property type="match status" value="1"/>
</dbReference>
<dbReference type="CDD" id="cd00305">
    <property type="entry name" value="Cu-Zn_Superoxide_Dismutase"/>
    <property type="match status" value="1"/>
</dbReference>
<reference evidence="7 8" key="1">
    <citation type="journal article" date="2018" name="Nat. Ecol. Evol.">
        <title>Genomic signatures of mitonuclear coevolution across populations of Tigriopus californicus.</title>
        <authorList>
            <person name="Barreto F.S."/>
            <person name="Watson E.T."/>
            <person name="Lima T.G."/>
            <person name="Willett C.S."/>
            <person name="Edmands S."/>
            <person name="Li W."/>
            <person name="Burton R.S."/>
        </authorList>
    </citation>
    <scope>NUCLEOTIDE SEQUENCE [LARGE SCALE GENOMIC DNA]</scope>
    <source>
        <strain evidence="7 8">San Diego</strain>
    </source>
</reference>
<dbReference type="Gene3D" id="1.20.5.340">
    <property type="match status" value="1"/>
</dbReference>
<sequence>MDSIKKKMTSLSQATDEANTRAQEHERETRQVNEVADKSEEQIRNIQKKMQALEGQLDSCTEKLFDVTTKYEDKEKHFSNAEGDVGALTRRVVLLEEEVDRSERHLANAITDLAKHSQRADHAVKKRQQLENFNTASEEQCDKLEYQYKEDKFTLAESERKYDDIARKLHGKEEELLRGNERCEACERKIIDLEEELQAVGQNLQQLEVSEEKALKREETYLGQMKSLNDSLKSAENREENATMNIQSTLHLREVGGKLFIDGVIYGLPHDEAPNLHGFHIHEHGKVGSRCLDAGGHFNPRGTQHGGPKDKIRHIGDLGNVQSNHGKIYVNVQDTQASLSGKYSVL</sequence>
<keyword evidence="8" id="KW-1185">Reference proteome</keyword>
<feature type="coiled-coil region" evidence="4">
    <location>
        <begin position="155"/>
        <end position="245"/>
    </location>
</feature>
<feature type="compositionally biased region" description="Basic and acidic residues" evidence="5">
    <location>
        <begin position="18"/>
        <end position="40"/>
    </location>
</feature>
<feature type="domain" description="Superoxide dismutase copper/zinc binding" evidence="6">
    <location>
        <begin position="251"/>
        <end position="344"/>
    </location>
</feature>
<dbReference type="Proteomes" id="UP000318571">
    <property type="component" value="Chromosome 6"/>
</dbReference>
<dbReference type="InterPro" id="IPR000533">
    <property type="entry name" value="Tropomyosin"/>
</dbReference>
<keyword evidence="3 4" id="KW-0175">Coiled coil</keyword>
<dbReference type="EMBL" id="VCGU01000002">
    <property type="protein sequence ID" value="TRY79930.1"/>
    <property type="molecule type" value="Genomic_DNA"/>
</dbReference>
<evidence type="ECO:0000256" key="1">
    <source>
        <dbReference type="ARBA" id="ARBA00009036"/>
    </source>
</evidence>
<dbReference type="PRINTS" id="PR00194">
    <property type="entry name" value="TROPOMYOSIN"/>
</dbReference>
<gene>
    <name evidence="7" type="ORF">TCAL_07060</name>
</gene>
<dbReference type="GO" id="GO:0046872">
    <property type="term" value="F:metal ion binding"/>
    <property type="evidence" value="ECO:0007669"/>
    <property type="project" value="InterPro"/>
</dbReference>
<comment type="subunit">
    <text evidence="2">Homodimer.</text>
</comment>
<dbReference type="GO" id="GO:0006801">
    <property type="term" value="P:superoxide metabolic process"/>
    <property type="evidence" value="ECO:0007669"/>
    <property type="project" value="InterPro"/>
</dbReference>
<evidence type="ECO:0000313" key="8">
    <source>
        <dbReference type="Proteomes" id="UP000318571"/>
    </source>
</evidence>
<proteinExistence type="inferred from homology"/>
<dbReference type="Gene3D" id="2.60.40.200">
    <property type="entry name" value="Superoxide dismutase, copper/zinc binding domain"/>
    <property type="match status" value="1"/>
</dbReference>
<evidence type="ECO:0000259" key="6">
    <source>
        <dbReference type="Pfam" id="PF00080"/>
    </source>
</evidence>
<dbReference type="SUPFAM" id="SSF49329">
    <property type="entry name" value="Cu,Zn superoxide dismutase-like"/>
    <property type="match status" value="1"/>
</dbReference>
<evidence type="ECO:0000313" key="7">
    <source>
        <dbReference type="EMBL" id="TRY79930.1"/>
    </source>
</evidence>
<dbReference type="SUPFAM" id="SSF57997">
    <property type="entry name" value="Tropomyosin"/>
    <property type="match status" value="1"/>
</dbReference>
<dbReference type="Gene3D" id="1.20.5.170">
    <property type="match status" value="1"/>
</dbReference>
<dbReference type="Pfam" id="PF00261">
    <property type="entry name" value="Tropomyosin"/>
    <property type="match status" value="1"/>
</dbReference>
<dbReference type="InterPro" id="IPR001424">
    <property type="entry name" value="SOD_Cu_Zn_dom"/>
</dbReference>
<protein>
    <recommendedName>
        <fullName evidence="6">Superoxide dismutase copper/zinc binding domain-containing protein</fullName>
    </recommendedName>
</protein>
<dbReference type="InterPro" id="IPR036423">
    <property type="entry name" value="SOD-like_Cu/Zn_dom_sf"/>
</dbReference>
<evidence type="ECO:0000256" key="2">
    <source>
        <dbReference type="ARBA" id="ARBA00011738"/>
    </source>
</evidence>
<dbReference type="PANTHER" id="PTHR19269">
    <property type="entry name" value="TROPOMYOSIN"/>
    <property type="match status" value="1"/>
</dbReference>
<evidence type="ECO:0000256" key="3">
    <source>
        <dbReference type="ARBA" id="ARBA00023054"/>
    </source>
</evidence>
<dbReference type="STRING" id="6832.A0A553PQH7"/>
<feature type="region of interest" description="Disordered" evidence="5">
    <location>
        <begin position="1"/>
        <end position="40"/>
    </location>
</feature>
<evidence type="ECO:0000256" key="4">
    <source>
        <dbReference type="SAM" id="Coils"/>
    </source>
</evidence>
<evidence type="ECO:0000256" key="5">
    <source>
        <dbReference type="SAM" id="MobiDB-lite"/>
    </source>
</evidence>
<organism evidence="7 8">
    <name type="scientific">Tigriopus californicus</name>
    <name type="common">Marine copepod</name>
    <dbReference type="NCBI Taxonomy" id="6832"/>
    <lineage>
        <taxon>Eukaryota</taxon>
        <taxon>Metazoa</taxon>
        <taxon>Ecdysozoa</taxon>
        <taxon>Arthropoda</taxon>
        <taxon>Crustacea</taxon>
        <taxon>Multicrustacea</taxon>
        <taxon>Hexanauplia</taxon>
        <taxon>Copepoda</taxon>
        <taxon>Harpacticoida</taxon>
        <taxon>Harpacticidae</taxon>
        <taxon>Tigriopus</taxon>
    </lineage>
</organism>
<comment type="caution">
    <text evidence="7">The sequence shown here is derived from an EMBL/GenBank/DDBJ whole genome shotgun (WGS) entry which is preliminary data.</text>
</comment>
<accession>A0A553PQH7</accession>
<dbReference type="FunFam" id="1.20.5.170:FF:000001">
    <property type="entry name" value="Tropomyosin alpha-1 chain isoform 1"/>
    <property type="match status" value="1"/>
</dbReference>
<dbReference type="Pfam" id="PF00080">
    <property type="entry name" value="Sod_Cu"/>
    <property type="match status" value="1"/>
</dbReference>
<dbReference type="AlphaFoldDB" id="A0A553PQH7"/>